<dbReference type="FunCoup" id="D2VRL8">
    <property type="interactions" value="108"/>
</dbReference>
<evidence type="ECO:0000256" key="3">
    <source>
        <dbReference type="SAM" id="MobiDB-lite"/>
    </source>
</evidence>
<dbReference type="OrthoDB" id="193499at2759"/>
<name>D2VRL8_NAEGR</name>
<keyword evidence="6" id="KW-1185">Reference proteome</keyword>
<dbReference type="RefSeq" id="XP_002673159.1">
    <property type="nucleotide sequence ID" value="XM_002673113.1"/>
</dbReference>
<dbReference type="GeneID" id="8854854"/>
<organism evidence="6">
    <name type="scientific">Naegleria gruberi</name>
    <name type="common">Amoeba</name>
    <dbReference type="NCBI Taxonomy" id="5762"/>
    <lineage>
        <taxon>Eukaryota</taxon>
        <taxon>Discoba</taxon>
        <taxon>Heterolobosea</taxon>
        <taxon>Tetramitia</taxon>
        <taxon>Eutetramitia</taxon>
        <taxon>Vahlkampfiidae</taxon>
        <taxon>Naegleria</taxon>
    </lineage>
</organism>
<dbReference type="InterPro" id="IPR000504">
    <property type="entry name" value="RRM_dom"/>
</dbReference>
<dbReference type="STRING" id="5762.D2VRL8"/>
<dbReference type="Proteomes" id="UP000006671">
    <property type="component" value="Unassembled WGS sequence"/>
</dbReference>
<dbReference type="GO" id="GO:0003723">
    <property type="term" value="F:RNA binding"/>
    <property type="evidence" value="ECO:0007669"/>
    <property type="project" value="UniProtKB-UniRule"/>
</dbReference>
<evidence type="ECO:0000313" key="5">
    <source>
        <dbReference type="EMBL" id="EFC40415.1"/>
    </source>
</evidence>
<dbReference type="Pfam" id="PF00076">
    <property type="entry name" value="RRM_1"/>
    <property type="match status" value="1"/>
</dbReference>
<reference evidence="5 6" key="1">
    <citation type="journal article" date="2010" name="Cell">
        <title>The genome of Naegleria gruberi illuminates early eukaryotic versatility.</title>
        <authorList>
            <person name="Fritz-Laylin L.K."/>
            <person name="Prochnik S.E."/>
            <person name="Ginger M.L."/>
            <person name="Dacks J.B."/>
            <person name="Carpenter M.L."/>
            <person name="Field M.C."/>
            <person name="Kuo A."/>
            <person name="Paredez A."/>
            <person name="Chapman J."/>
            <person name="Pham J."/>
            <person name="Shu S."/>
            <person name="Neupane R."/>
            <person name="Cipriano M."/>
            <person name="Mancuso J."/>
            <person name="Tu H."/>
            <person name="Salamov A."/>
            <person name="Lindquist E."/>
            <person name="Shapiro H."/>
            <person name="Lucas S."/>
            <person name="Grigoriev I.V."/>
            <person name="Cande W.Z."/>
            <person name="Fulton C."/>
            <person name="Rokhsar D.S."/>
            <person name="Dawson S.C."/>
        </authorList>
    </citation>
    <scope>NUCLEOTIDE SEQUENCE [LARGE SCALE GENOMIC DNA]</scope>
    <source>
        <strain evidence="5 6">NEG-M</strain>
    </source>
</reference>
<dbReference type="SUPFAM" id="SSF54928">
    <property type="entry name" value="RNA-binding domain, RBD"/>
    <property type="match status" value="1"/>
</dbReference>
<dbReference type="InParanoid" id="D2VRL8"/>
<evidence type="ECO:0000256" key="1">
    <source>
        <dbReference type="ARBA" id="ARBA00022884"/>
    </source>
</evidence>
<dbReference type="InterPro" id="IPR035979">
    <property type="entry name" value="RBD_domain_sf"/>
</dbReference>
<dbReference type="KEGG" id="ngr:NAEGRDRAFT_71631"/>
<feature type="region of interest" description="Disordered" evidence="3">
    <location>
        <begin position="138"/>
        <end position="173"/>
    </location>
</feature>
<accession>D2VRL8</accession>
<sequence>MEQHQMLQNLLKEKKNLSSTTAHALNSYRKVLYVGNLSQQVTRDVLYNLFIPFGEVLEVTVPVNQVNKEEKGFSGANTKHRGYAFVEFELPEDATDALENLNNGELFGRIITVNYSKATNLSREAFSDLNVPLWSLNESSESNNNNTESSSDSNEPNVAVLETEPSLKKTKLS</sequence>
<dbReference type="PANTHER" id="PTHR48037">
    <property type="entry name" value="ATPASE E1"/>
    <property type="match status" value="1"/>
</dbReference>
<dbReference type="SMART" id="SM00360">
    <property type="entry name" value="RRM"/>
    <property type="match status" value="1"/>
</dbReference>
<evidence type="ECO:0000256" key="2">
    <source>
        <dbReference type="PROSITE-ProRule" id="PRU00176"/>
    </source>
</evidence>
<dbReference type="AlphaFoldDB" id="D2VRL8"/>
<dbReference type="Gene3D" id="3.30.70.330">
    <property type="match status" value="1"/>
</dbReference>
<protein>
    <submittedName>
        <fullName evidence="5">Predicted protein</fullName>
    </submittedName>
</protein>
<dbReference type="PROSITE" id="PS50102">
    <property type="entry name" value="RRM"/>
    <property type="match status" value="1"/>
</dbReference>
<keyword evidence="1 2" id="KW-0694">RNA-binding</keyword>
<dbReference type="EMBL" id="GG738892">
    <property type="protein sequence ID" value="EFC40415.1"/>
    <property type="molecule type" value="Genomic_DNA"/>
</dbReference>
<feature type="domain" description="RRM" evidence="4">
    <location>
        <begin position="30"/>
        <end position="118"/>
    </location>
</feature>
<dbReference type="InterPro" id="IPR012677">
    <property type="entry name" value="Nucleotide-bd_a/b_plait_sf"/>
</dbReference>
<dbReference type="CDD" id="cd12347">
    <property type="entry name" value="RRM_PPIE"/>
    <property type="match status" value="1"/>
</dbReference>
<dbReference type="InterPro" id="IPR034168">
    <property type="entry name" value="PPIE_RRM"/>
</dbReference>
<feature type="compositionally biased region" description="Low complexity" evidence="3">
    <location>
        <begin position="138"/>
        <end position="157"/>
    </location>
</feature>
<dbReference type="PANTHER" id="PTHR48037:SF1">
    <property type="entry name" value="RRM DOMAIN-CONTAINING PROTEIN"/>
    <property type="match status" value="1"/>
</dbReference>
<dbReference type="OMA" id="DLNVPLW"/>
<dbReference type="VEuPathDB" id="AmoebaDB:NAEGRDRAFT_71631"/>
<proteinExistence type="predicted"/>
<evidence type="ECO:0000313" key="6">
    <source>
        <dbReference type="Proteomes" id="UP000006671"/>
    </source>
</evidence>
<evidence type="ECO:0000259" key="4">
    <source>
        <dbReference type="PROSITE" id="PS50102"/>
    </source>
</evidence>
<gene>
    <name evidence="5" type="ORF">NAEGRDRAFT_71631</name>
</gene>
<dbReference type="eggNOG" id="KOG0111">
    <property type="taxonomic scope" value="Eukaryota"/>
</dbReference>